<dbReference type="RefSeq" id="WP_330130309.1">
    <property type="nucleotide sequence ID" value="NZ_JAUHLI010000027.1"/>
</dbReference>
<accession>A0ABU7J9Q1</accession>
<evidence type="ECO:0000313" key="1">
    <source>
        <dbReference type="EMBL" id="MEE2003266.1"/>
    </source>
</evidence>
<comment type="caution">
    <text evidence="1">The sequence shown here is derived from an EMBL/GenBank/DDBJ whole genome shotgun (WGS) entry which is preliminary data.</text>
</comment>
<reference evidence="1 2" key="1">
    <citation type="submission" date="2023-07" db="EMBL/GenBank/DDBJ databases">
        <title>Alkalimonas sp., MEB108 novel, alkaliphilic bacterium isolated from Lonar Lake, India.</title>
        <authorList>
            <person name="Joshi A."/>
            <person name="Thite S."/>
        </authorList>
    </citation>
    <scope>NUCLEOTIDE SEQUENCE [LARGE SCALE GENOMIC DNA]</scope>
    <source>
        <strain evidence="1 2">MEB108</strain>
    </source>
</reference>
<sequence length="71" mass="7887">MSDSYEEEFLGYTIFVEVSADRYNPAFSWSVCKDNIEYDSGLAFSKDYAIAEAEAAATKLTSAGRILNTLE</sequence>
<evidence type="ECO:0000313" key="2">
    <source>
        <dbReference type="Proteomes" id="UP001336314"/>
    </source>
</evidence>
<protein>
    <recommendedName>
        <fullName evidence="3">Phage protein</fullName>
    </recommendedName>
</protein>
<organism evidence="1 2">
    <name type="scientific">Alkalimonas cellulosilytica</name>
    <dbReference type="NCBI Taxonomy" id="3058395"/>
    <lineage>
        <taxon>Bacteria</taxon>
        <taxon>Pseudomonadati</taxon>
        <taxon>Pseudomonadota</taxon>
        <taxon>Gammaproteobacteria</taxon>
        <taxon>Alkalimonas</taxon>
    </lineage>
</organism>
<keyword evidence="2" id="KW-1185">Reference proteome</keyword>
<proteinExistence type="predicted"/>
<evidence type="ECO:0008006" key="3">
    <source>
        <dbReference type="Google" id="ProtNLM"/>
    </source>
</evidence>
<dbReference type="Proteomes" id="UP001336314">
    <property type="component" value="Unassembled WGS sequence"/>
</dbReference>
<name>A0ABU7J9Q1_9GAMM</name>
<gene>
    <name evidence="1" type="ORF">QWY20_17575</name>
</gene>
<dbReference type="EMBL" id="JAUHLI010000027">
    <property type="protein sequence ID" value="MEE2003266.1"/>
    <property type="molecule type" value="Genomic_DNA"/>
</dbReference>